<organism evidence="1 2">
    <name type="scientific">Enterobacter hormaechei</name>
    <dbReference type="NCBI Taxonomy" id="158836"/>
    <lineage>
        <taxon>Bacteria</taxon>
        <taxon>Pseudomonadati</taxon>
        <taxon>Pseudomonadota</taxon>
        <taxon>Gammaproteobacteria</taxon>
        <taxon>Enterobacterales</taxon>
        <taxon>Enterobacteriaceae</taxon>
        <taxon>Enterobacter</taxon>
        <taxon>Enterobacter cloacae complex</taxon>
    </lineage>
</organism>
<sequence>MANPASVYCLEKGESKSCSKPAGCTYRVQITGREVIDEWDLYRRDHPQPTR</sequence>
<gene>
    <name evidence="1" type="ORF">EIN43_07540</name>
</gene>
<dbReference type="InterPro" id="IPR005590">
    <property type="entry name" value="DUF333"/>
</dbReference>
<dbReference type="Pfam" id="PF03891">
    <property type="entry name" value="DUF333"/>
    <property type="match status" value="1"/>
</dbReference>
<evidence type="ECO:0000313" key="1">
    <source>
        <dbReference type="EMBL" id="QDE47328.1"/>
    </source>
</evidence>
<dbReference type="EMBL" id="CP041054">
    <property type="protein sequence ID" value="QDE47328.1"/>
    <property type="molecule type" value="Genomic_DNA"/>
</dbReference>
<dbReference type="AlphaFoldDB" id="A0A4Y5ZVA5"/>
<protein>
    <submittedName>
        <fullName evidence="1">DUF333 domain-containing protein</fullName>
    </submittedName>
</protein>
<evidence type="ECO:0000313" key="2">
    <source>
        <dbReference type="Proteomes" id="UP000318237"/>
    </source>
</evidence>
<proteinExistence type="predicted"/>
<name>A0A4Y5ZVA5_9ENTR</name>
<reference evidence="1 2" key="1">
    <citation type="submission" date="2019-06" db="EMBL/GenBank/DDBJ databases">
        <title>Whole genome sequencing of XDR Enterobacter.</title>
        <authorList>
            <person name="Gnana Soundari P."/>
            <person name="Vijayakumar R."/>
            <person name="Krishnan P."/>
        </authorList>
    </citation>
    <scope>NUCLEOTIDE SEQUENCE [LARGE SCALE GENOMIC DNA]</scope>
    <source>
        <strain evidence="1 2">C126</strain>
    </source>
</reference>
<accession>A0A4Y5ZVA5</accession>
<dbReference type="Proteomes" id="UP000318237">
    <property type="component" value="Chromosome"/>
</dbReference>